<keyword evidence="3" id="KW-0443">Lipid metabolism</keyword>
<accession>A0A3B0ZUG6</accession>
<evidence type="ECO:0000313" key="5">
    <source>
        <dbReference type="EMBL" id="VAW91042.1"/>
    </source>
</evidence>
<dbReference type="PANTHER" id="PTHR14226">
    <property type="entry name" value="NEUROPATHY TARGET ESTERASE/SWISS CHEESE D.MELANOGASTER"/>
    <property type="match status" value="1"/>
</dbReference>
<dbReference type="InterPro" id="IPR002641">
    <property type="entry name" value="PNPLA_dom"/>
</dbReference>
<dbReference type="GO" id="GO:0016787">
    <property type="term" value="F:hydrolase activity"/>
    <property type="evidence" value="ECO:0007669"/>
    <property type="project" value="UniProtKB-KW"/>
</dbReference>
<dbReference type="Gene3D" id="3.40.1090.10">
    <property type="entry name" value="Cytosolic phospholipase A2 catalytic domain"/>
    <property type="match status" value="1"/>
</dbReference>
<dbReference type="InterPro" id="IPR016035">
    <property type="entry name" value="Acyl_Trfase/lysoPLipase"/>
</dbReference>
<protein>
    <submittedName>
        <fullName evidence="5">Patatin</fullName>
    </submittedName>
</protein>
<evidence type="ECO:0000256" key="3">
    <source>
        <dbReference type="ARBA" id="ARBA00023098"/>
    </source>
</evidence>
<dbReference type="SUPFAM" id="SSF52151">
    <property type="entry name" value="FabD/lysophospholipase-like"/>
    <property type="match status" value="1"/>
</dbReference>
<keyword evidence="2" id="KW-0442">Lipid degradation</keyword>
<evidence type="ECO:0000256" key="1">
    <source>
        <dbReference type="ARBA" id="ARBA00022801"/>
    </source>
</evidence>
<dbReference type="PANTHER" id="PTHR14226:SF57">
    <property type="entry name" value="BLR7027 PROTEIN"/>
    <property type="match status" value="1"/>
</dbReference>
<dbReference type="InterPro" id="IPR050301">
    <property type="entry name" value="NTE"/>
</dbReference>
<evidence type="ECO:0000256" key="2">
    <source>
        <dbReference type="ARBA" id="ARBA00022963"/>
    </source>
</evidence>
<dbReference type="AlphaFoldDB" id="A0A3B0ZUG6"/>
<dbReference type="GO" id="GO:0016042">
    <property type="term" value="P:lipid catabolic process"/>
    <property type="evidence" value="ECO:0007669"/>
    <property type="project" value="UniProtKB-KW"/>
</dbReference>
<dbReference type="EMBL" id="UOFR01000009">
    <property type="protein sequence ID" value="VAW91042.1"/>
    <property type="molecule type" value="Genomic_DNA"/>
</dbReference>
<name>A0A3B0ZUG6_9ZZZZ</name>
<keyword evidence="1" id="KW-0378">Hydrolase</keyword>
<reference evidence="5" key="1">
    <citation type="submission" date="2018-06" db="EMBL/GenBank/DDBJ databases">
        <authorList>
            <person name="Zhirakovskaya E."/>
        </authorList>
    </citation>
    <scope>NUCLEOTIDE SEQUENCE</scope>
</reference>
<feature type="domain" description="PNPLA" evidence="4">
    <location>
        <begin position="1"/>
        <end position="211"/>
    </location>
</feature>
<sequence length="367" mass="40666">MGGGARAAYQIGVLKAIAELRPRGEPSPFQIICGTSAGAINAASLASMADDYNHAVAQMLKVWGNFHVAQVFQSDVASISKTALRWLMAITLGGLGKRNPLSLLNRKPLKELLLRSLDFSRIQHVIDEGHLHAVGITASGYNSGQSVTFFQGNDQANPWSRARRFGSRSAISVEHLMASSAIPYLFEAIKLHREYFGDGSMRLMAPLSSALHLGADRVLVIGNQRDETEPRERQSRYEYPNFAQIAGHILDSIFLDSLEADLERLERINKTIDVIPNRHLKKSELPLRRVDAFVIAPSINIGELALEFESELPRTIRFLLKGIGASNKQGSGLASYLLFEKGYCRELIRLGYQDAMQEKAMLEEFLS</sequence>
<evidence type="ECO:0000259" key="4">
    <source>
        <dbReference type="PROSITE" id="PS51635"/>
    </source>
</evidence>
<organism evidence="5">
    <name type="scientific">hydrothermal vent metagenome</name>
    <dbReference type="NCBI Taxonomy" id="652676"/>
    <lineage>
        <taxon>unclassified sequences</taxon>
        <taxon>metagenomes</taxon>
        <taxon>ecological metagenomes</taxon>
    </lineage>
</organism>
<proteinExistence type="predicted"/>
<gene>
    <name evidence="5" type="ORF">MNBD_GAMMA21-2086</name>
</gene>
<dbReference type="Pfam" id="PF01734">
    <property type="entry name" value="Patatin"/>
    <property type="match status" value="1"/>
</dbReference>
<dbReference type="PROSITE" id="PS51635">
    <property type="entry name" value="PNPLA"/>
    <property type="match status" value="1"/>
</dbReference>